<dbReference type="PRINTS" id="PR02057">
    <property type="entry name" value="PROTEINF105B"/>
</dbReference>
<evidence type="ECO:0000256" key="4">
    <source>
        <dbReference type="PIRSR" id="PIRSR623237-1"/>
    </source>
</evidence>
<dbReference type="GO" id="GO:0004843">
    <property type="term" value="F:cysteine-type deubiquitinase activity"/>
    <property type="evidence" value="ECO:0007669"/>
    <property type="project" value="InterPro"/>
</dbReference>
<gene>
    <name evidence="9" type="ORF">SNE40_003296</name>
</gene>
<dbReference type="CDD" id="cd22790">
    <property type="entry name" value="OTU_OTUL-like"/>
    <property type="match status" value="1"/>
</dbReference>
<dbReference type="Proteomes" id="UP001347796">
    <property type="component" value="Unassembled WGS sequence"/>
</dbReference>
<keyword evidence="10" id="KW-1185">Reference proteome</keyword>
<comment type="subcellular location">
    <subcellularLocation>
        <location evidence="1">Cytoplasm</location>
    </subcellularLocation>
</comment>
<feature type="transmembrane region" description="Helical" evidence="8">
    <location>
        <begin position="67"/>
        <end position="89"/>
    </location>
</feature>
<feature type="region of interest" description="Linear diubiquitin binding" evidence="5">
    <location>
        <begin position="641"/>
        <end position="642"/>
    </location>
</feature>
<dbReference type="GO" id="GO:1990108">
    <property type="term" value="P:protein linear deubiquitination"/>
    <property type="evidence" value="ECO:0007669"/>
    <property type="project" value="InterPro"/>
</dbReference>
<evidence type="ECO:0000256" key="3">
    <source>
        <dbReference type="ARBA" id="ARBA00022490"/>
    </source>
</evidence>
<keyword evidence="8" id="KW-0812">Transmembrane</keyword>
<evidence type="ECO:0000256" key="2">
    <source>
        <dbReference type="ARBA" id="ARBA00010267"/>
    </source>
</evidence>
<dbReference type="AlphaFoldDB" id="A0AAN8KAV1"/>
<feature type="region of interest" description="Linear diubiquitin binding" evidence="5">
    <location>
        <begin position="672"/>
        <end position="674"/>
    </location>
</feature>
<keyword evidence="8" id="KW-1133">Transmembrane helix</keyword>
<feature type="region of interest" description="Disordered" evidence="7">
    <location>
        <begin position="355"/>
        <end position="378"/>
    </location>
</feature>
<dbReference type="GO" id="GO:0005737">
    <property type="term" value="C:cytoplasm"/>
    <property type="evidence" value="ECO:0007669"/>
    <property type="project" value="UniProtKB-SubCell"/>
</dbReference>
<evidence type="ECO:0000313" key="9">
    <source>
        <dbReference type="EMBL" id="KAK6191668.1"/>
    </source>
</evidence>
<evidence type="ECO:0000256" key="1">
    <source>
        <dbReference type="ARBA" id="ARBA00004496"/>
    </source>
</evidence>
<feature type="active site" description="Nucleophile" evidence="4">
    <location>
        <position position="677"/>
    </location>
</feature>
<name>A0AAN8KAV1_PATCE</name>
<evidence type="ECO:0000256" key="5">
    <source>
        <dbReference type="PIRSR" id="PIRSR623237-2"/>
    </source>
</evidence>
<evidence type="ECO:0000256" key="8">
    <source>
        <dbReference type="SAM" id="Phobius"/>
    </source>
</evidence>
<feature type="region of interest" description="Linear diubiquitin binding" evidence="5">
    <location>
        <begin position="886"/>
        <end position="888"/>
    </location>
</feature>
<feature type="region of interest" description="Disordered" evidence="7">
    <location>
        <begin position="165"/>
        <end position="190"/>
    </location>
</feature>
<keyword evidence="3" id="KW-0963">Cytoplasm</keyword>
<accession>A0AAN8KAV1</accession>
<feature type="region of interest" description="Disordered" evidence="7">
    <location>
        <begin position="553"/>
        <end position="600"/>
    </location>
</feature>
<reference evidence="9 10" key="1">
    <citation type="submission" date="2024-01" db="EMBL/GenBank/DDBJ databases">
        <title>The genome of the rayed Mediterranean limpet Patella caerulea (Linnaeus, 1758).</title>
        <authorList>
            <person name="Anh-Thu Weber A."/>
            <person name="Halstead-Nussloch G."/>
        </authorList>
    </citation>
    <scope>NUCLEOTIDE SEQUENCE [LARGE SCALE GENOMIC DNA]</scope>
    <source>
        <strain evidence="9">AATW-2023a</strain>
        <tissue evidence="9">Whole specimen</tissue>
    </source>
</reference>
<dbReference type="EMBL" id="JAZGQO010000002">
    <property type="protein sequence ID" value="KAK6191668.1"/>
    <property type="molecule type" value="Genomic_DNA"/>
</dbReference>
<feature type="active site" evidence="4">
    <location>
        <position position="889"/>
    </location>
</feature>
<sequence length="895" mass="100276">MELSGWKDCRWKENHALSLIPPVWETFQTIYREVANFVSKFPFRRRLVVFFVFRGSEIKVDLGDVKAAGIVCALGIGFSVGTFLIYKLYSNYIRPALNKPSPPPEKIDTTSEDEDCYIYVGSTDSSTGFKMGNSSSSENNEPPVHYSAQYGVAFGTDYRKKKETITEGVRLRSKRRNRQPSVQSDKDSAIGVSSELGQSFYSDAGFNRDSFYSTCTTESGFENMQESYDESCEGCSRSRVPSLKGTYSPRSYNDRHGKYIHEHTAIPQPPTTSSQSVNNKTSVLSCTIDEENSPSHSNSLPRTVIEAESSPSSLPSESDTNWDKHDDKNMLHLDYDPSLDQSESLSKFSGCASSLDSSSWDGDDKNSPLPRKHGPSDTQFRQSLMNRLKEWSNRSFDFVSRSPTPEVEFTEGLMRRSRSLDRQMSLMTTPDCALFENETLGGKTTENLEHIEDELHGIQDEFEEITSQINALINRSNSQEGVAESDGPITFRAQSPVAEQACYLVDRVRQHLEQSNSLPLTDSVSSSRASSVELSWDLDVDDDIVKPRHRRLLQTANNSADNSESSSGEHSEKNSPYRKARHSPRRILVSDGMSSKAGDNSEVFLDSIDETAESQPKSATKVNKKMNIGEALDLEEYADKEWKGDTDRAKTIKQGYKEVIKTMKCKHLRQIRGDNYCAIRGSLYQMLTTGSASIEQWPSVMNIIDKLKELYEDPTTGLANWTFGNRFPVDTDKLSMICKCVLTLYSTIELVNKIDSYDEKVKQTLKSLNSHPDTDVELMEGVKLLMLVKAVELFKDNQKGKDLPIFACLMFARDTSETLSSFVANHLNPVGDSGGLEQVEMCLLGQTIGTVISVARLAQFGAEDFLCKFPDDSPSDWSIISLIAEDDRHYNVPIP</sequence>
<feature type="active site" evidence="4">
    <location>
        <position position="674"/>
    </location>
</feature>
<feature type="region of interest" description="Disordered" evidence="7">
    <location>
        <begin position="234"/>
        <end position="255"/>
    </location>
</feature>
<keyword evidence="8" id="KW-0472">Membrane</keyword>
<dbReference type="PRINTS" id="PR02055">
    <property type="entry name" value="PROTEINF105"/>
</dbReference>
<dbReference type="PANTHER" id="PTHR33662:SF3">
    <property type="entry name" value="FIBROUS SHEATH CABYR-BINDING PROTEIN-LIKE-RELATED"/>
    <property type="match status" value="1"/>
</dbReference>
<evidence type="ECO:0000313" key="10">
    <source>
        <dbReference type="Proteomes" id="UP001347796"/>
    </source>
</evidence>
<proteinExistence type="inferred from homology"/>
<feature type="compositionally biased region" description="Low complexity" evidence="7">
    <location>
        <begin position="308"/>
        <end position="318"/>
    </location>
</feature>
<evidence type="ECO:0000256" key="6">
    <source>
        <dbReference type="SAM" id="Coils"/>
    </source>
</evidence>
<feature type="compositionally biased region" description="Basic residues" evidence="7">
    <location>
        <begin position="576"/>
        <end position="585"/>
    </location>
</feature>
<dbReference type="InterPro" id="IPR023237">
    <property type="entry name" value="Otulin"/>
</dbReference>
<evidence type="ECO:0000256" key="7">
    <source>
        <dbReference type="SAM" id="MobiDB-lite"/>
    </source>
</evidence>
<dbReference type="Pfam" id="PF16218">
    <property type="entry name" value="Peptidase_C101"/>
    <property type="match status" value="1"/>
</dbReference>
<dbReference type="InterPro" id="IPR023235">
    <property type="entry name" value="FAM105"/>
</dbReference>
<protein>
    <submittedName>
        <fullName evidence="9">Uncharacterized protein</fullName>
    </submittedName>
</protein>
<dbReference type="PANTHER" id="PTHR33662">
    <property type="entry name" value="OTU DEUBIQUITINASE WITH LINEAR LINKAGE-SPECIFICITY A-RELATED"/>
    <property type="match status" value="1"/>
</dbReference>
<feature type="coiled-coil region" evidence="6">
    <location>
        <begin position="448"/>
        <end position="475"/>
    </location>
</feature>
<feature type="compositionally biased region" description="Low complexity" evidence="7">
    <location>
        <begin position="557"/>
        <end position="566"/>
    </location>
</feature>
<feature type="region of interest" description="Disordered" evidence="7">
    <location>
        <begin position="289"/>
        <end position="325"/>
    </location>
</feature>
<organism evidence="9 10">
    <name type="scientific">Patella caerulea</name>
    <name type="common">Rayed Mediterranean limpet</name>
    <dbReference type="NCBI Taxonomy" id="87958"/>
    <lineage>
        <taxon>Eukaryota</taxon>
        <taxon>Metazoa</taxon>
        <taxon>Spiralia</taxon>
        <taxon>Lophotrochozoa</taxon>
        <taxon>Mollusca</taxon>
        <taxon>Gastropoda</taxon>
        <taxon>Patellogastropoda</taxon>
        <taxon>Patelloidea</taxon>
        <taxon>Patellidae</taxon>
        <taxon>Patella</taxon>
    </lineage>
</organism>
<keyword evidence="6" id="KW-0175">Coiled coil</keyword>
<comment type="similarity">
    <text evidence="2">Belongs to the peptidase C65 family. Otulin subfamily.</text>
</comment>
<comment type="caution">
    <text evidence="9">The sequence shown here is derived from an EMBL/GenBank/DDBJ whole genome shotgun (WGS) entry which is preliminary data.</text>
</comment>